<evidence type="ECO:0000256" key="3">
    <source>
        <dbReference type="ARBA" id="ARBA00022692"/>
    </source>
</evidence>
<feature type="compositionally biased region" description="Basic and acidic residues" evidence="13">
    <location>
        <begin position="408"/>
        <end position="420"/>
    </location>
</feature>
<dbReference type="GO" id="GO:0006955">
    <property type="term" value="P:immune response"/>
    <property type="evidence" value="ECO:0007669"/>
    <property type="project" value="TreeGrafter"/>
</dbReference>
<organism evidence="17 18">
    <name type="scientific">Megalops atlanticus</name>
    <name type="common">Tarpon</name>
    <name type="synonym">Clupea gigantea</name>
    <dbReference type="NCBI Taxonomy" id="7932"/>
    <lineage>
        <taxon>Eukaryota</taxon>
        <taxon>Metazoa</taxon>
        <taxon>Chordata</taxon>
        <taxon>Craniata</taxon>
        <taxon>Vertebrata</taxon>
        <taxon>Euteleostomi</taxon>
        <taxon>Actinopterygii</taxon>
        <taxon>Neopterygii</taxon>
        <taxon>Teleostei</taxon>
        <taxon>Elopiformes</taxon>
        <taxon>Megalopidae</taxon>
        <taxon>Megalops</taxon>
    </lineage>
</organism>
<gene>
    <name evidence="17" type="ORF">MATL_G00200410</name>
</gene>
<dbReference type="InterPro" id="IPR050119">
    <property type="entry name" value="CCR1-9-like"/>
</dbReference>
<dbReference type="Proteomes" id="UP001046870">
    <property type="component" value="Chromosome 18"/>
</dbReference>
<feature type="transmembrane region" description="Helical" evidence="14">
    <location>
        <begin position="690"/>
        <end position="710"/>
    </location>
</feature>
<dbReference type="FunFam" id="1.20.1070.10:FF:000035">
    <property type="entry name" value="C-C chemokine receptor type 6"/>
    <property type="match status" value="1"/>
</dbReference>
<dbReference type="PRINTS" id="PR00237">
    <property type="entry name" value="GPCRRHODOPSN"/>
</dbReference>
<dbReference type="InterPro" id="IPR017452">
    <property type="entry name" value="GPCR_Rhodpsn_7TM"/>
</dbReference>
<evidence type="ECO:0000256" key="2">
    <source>
        <dbReference type="ARBA" id="ARBA00022475"/>
    </source>
</evidence>
<dbReference type="PANTHER" id="PTHR10489">
    <property type="entry name" value="CELL ADHESION MOLECULE"/>
    <property type="match status" value="1"/>
</dbReference>
<comment type="caution">
    <text evidence="17">The sequence shown here is derived from an EMBL/GenBank/DDBJ whole genome shotgun (WGS) entry which is preliminary data.</text>
</comment>
<evidence type="ECO:0000256" key="8">
    <source>
        <dbReference type="ARBA" id="ARBA00023136"/>
    </source>
</evidence>
<keyword evidence="9 12" id="KW-0675">Receptor</keyword>
<evidence type="ECO:0000256" key="6">
    <source>
        <dbReference type="ARBA" id="ARBA00022989"/>
    </source>
</evidence>
<feature type="transmembrane region" description="Helical" evidence="14">
    <location>
        <begin position="806"/>
        <end position="827"/>
    </location>
</feature>
<sequence>MSAAEEDTELRDLLIQNLENSGVLNKIKAELRAAVFLALEEQDKVENKPPLVNESLKKCLNTKDGRLVASLITDFLQVFNLDFTLAVFQPEISTLNGLEGREAVARELGISDSEGNRGTPLLLELIKRSRHKDKAPALSEGDRAIPIPKEVSPKQIAEARRKFDFYDKDKSGRISKEELRTLFSDLFPSFHRNMLERYVTDEFRAVDKDFSNSVGFQEFLGMYKRLFMQCRSVVTSDVSDNIQTPNKCTEEKTCTSPVSKLPRYKGFLKHSEEEEEAVAKASEVSHGDGSLTFGSVKSRGHTQVSSRDTRRSDSPEILPPPKKSVDLDLEEDEDLGDSFFDDPLPSPKKTYGCLSAVNSDTEGDADDLFSDSDNGRRADLGRPSGSSLSCLSDAPPLKSGLGSLSGDRQLKEPNDRRTAERGTMVSAAVPVVVSAGNHRGFRSSKLTGGTEGTLLSDEDNDYDDDFHSASHRSDNSRSELSIGEEVSIEGPDGSDKLDDLTLDISLSQLSQGGDYMEERYLRLALQREGGCCQLCQVDAAPTRDCTGMGADGTPPWGPPPGPALIRQCWGQAGLICLEGERMEVTPTEFNYEDIYDGIEEPCEMHRNDTLAQIIRAYVHSIICLLGLLGNILVIVTYAFYKRAKSMTDVYLLNVAVSDMLFVVALPLIIYNEQYHWVMGTWACKLLRGVYSVNLYSCMLLLACISADRYIAIVQARRSFRIRSRTLVYSRVICVAVWVLALCLSIPTFVYNEVYKNTPSGFSPNYQLGNVTYLEMPEDESRDVCYFRFKRNETAQLMKILVPSTQVAVGFLLPLLVMGFCYSSIICTLLRAKNFQRHKAVRVVMAVVVVFIACHLPYNTSLLYYTVVLFEQRECAVEETIAMALTVTETLAYLHCCLNPVLYAFIGVKFRNHFCKILEDLWCLGKRYIYARRSSRVTSEMYISTRKSTEGSCNENASSFTM</sequence>
<dbReference type="Gene3D" id="1.20.1070.10">
    <property type="entry name" value="Rhodopsin 7-helix transmembrane proteins"/>
    <property type="match status" value="1"/>
</dbReference>
<dbReference type="Pfam" id="PF00001">
    <property type="entry name" value="7tm_1"/>
    <property type="match status" value="1"/>
</dbReference>
<dbReference type="PROSITE" id="PS50896">
    <property type="entry name" value="LISH"/>
    <property type="match status" value="1"/>
</dbReference>
<feature type="domain" description="G-protein coupled receptors family 1 profile" evidence="16">
    <location>
        <begin position="629"/>
        <end position="902"/>
    </location>
</feature>
<dbReference type="SMART" id="SM00054">
    <property type="entry name" value="EFh"/>
    <property type="match status" value="2"/>
</dbReference>
<evidence type="ECO:0000256" key="7">
    <source>
        <dbReference type="ARBA" id="ARBA00023040"/>
    </source>
</evidence>
<dbReference type="GO" id="GO:0016493">
    <property type="term" value="F:C-C chemokine receptor activity"/>
    <property type="evidence" value="ECO:0007669"/>
    <property type="project" value="TreeGrafter"/>
</dbReference>
<dbReference type="InterPro" id="IPR006594">
    <property type="entry name" value="LisH"/>
</dbReference>
<dbReference type="CDD" id="cd15172">
    <property type="entry name" value="7tmA_CCR6"/>
    <property type="match status" value="1"/>
</dbReference>
<dbReference type="PROSITE" id="PS50222">
    <property type="entry name" value="EF_HAND_2"/>
    <property type="match status" value="2"/>
</dbReference>
<keyword evidence="10" id="KW-0325">Glycoprotein</keyword>
<evidence type="ECO:0000256" key="10">
    <source>
        <dbReference type="ARBA" id="ARBA00023180"/>
    </source>
</evidence>
<dbReference type="GO" id="GO:0005509">
    <property type="term" value="F:calcium ion binding"/>
    <property type="evidence" value="ECO:0007669"/>
    <property type="project" value="InterPro"/>
</dbReference>
<evidence type="ECO:0000313" key="18">
    <source>
        <dbReference type="Proteomes" id="UP001046870"/>
    </source>
</evidence>
<dbReference type="InterPro" id="IPR000276">
    <property type="entry name" value="GPCR_Rhodpsn"/>
</dbReference>
<keyword evidence="11 12" id="KW-0807">Transducer</keyword>
<feature type="compositionally biased region" description="Basic and acidic residues" evidence="13">
    <location>
        <begin position="465"/>
        <end position="477"/>
    </location>
</feature>
<evidence type="ECO:0000259" key="15">
    <source>
        <dbReference type="PROSITE" id="PS50222"/>
    </source>
</evidence>
<dbReference type="GO" id="GO:0019957">
    <property type="term" value="F:C-C chemokine binding"/>
    <property type="evidence" value="ECO:0007669"/>
    <property type="project" value="TreeGrafter"/>
</dbReference>
<name>A0A9D3PK20_MEGAT</name>
<dbReference type="GO" id="GO:0007204">
    <property type="term" value="P:positive regulation of cytosolic calcium ion concentration"/>
    <property type="evidence" value="ECO:0007669"/>
    <property type="project" value="TreeGrafter"/>
</dbReference>
<dbReference type="GO" id="GO:0060326">
    <property type="term" value="P:cell chemotaxis"/>
    <property type="evidence" value="ECO:0007669"/>
    <property type="project" value="TreeGrafter"/>
</dbReference>
<feature type="region of interest" description="Disordered" evidence="13">
    <location>
        <begin position="360"/>
        <end position="423"/>
    </location>
</feature>
<dbReference type="OrthoDB" id="9828427at2759"/>
<dbReference type="Pfam" id="PF09398">
    <property type="entry name" value="FOP_dimer"/>
    <property type="match status" value="1"/>
</dbReference>
<evidence type="ECO:0000313" key="17">
    <source>
        <dbReference type="EMBL" id="KAG7460599.1"/>
    </source>
</evidence>
<keyword evidence="2" id="KW-1003">Cell membrane</keyword>
<dbReference type="Pfam" id="PF13499">
    <property type="entry name" value="EF-hand_7"/>
    <property type="match status" value="1"/>
</dbReference>
<feature type="transmembrane region" description="Helical" evidence="14">
    <location>
        <begin position="889"/>
        <end position="907"/>
    </location>
</feature>
<dbReference type="GO" id="GO:0034453">
    <property type="term" value="P:microtubule anchoring"/>
    <property type="evidence" value="ECO:0007669"/>
    <property type="project" value="InterPro"/>
</dbReference>
<dbReference type="PANTHER" id="PTHR10489:SF943">
    <property type="entry name" value="C-C CHEMOKINE RECEPTOR TYPE 6"/>
    <property type="match status" value="1"/>
</dbReference>
<keyword evidence="4" id="KW-0479">Metal-binding</keyword>
<keyword evidence="6 14" id="KW-1133">Transmembrane helix</keyword>
<dbReference type="GO" id="GO:0009897">
    <property type="term" value="C:external side of plasma membrane"/>
    <property type="evidence" value="ECO:0007669"/>
    <property type="project" value="TreeGrafter"/>
</dbReference>
<feature type="transmembrane region" description="Helical" evidence="14">
    <location>
        <begin position="731"/>
        <end position="750"/>
    </location>
</feature>
<dbReference type="SUPFAM" id="SSF81321">
    <property type="entry name" value="Family A G protein-coupled receptor-like"/>
    <property type="match status" value="1"/>
</dbReference>
<reference evidence="17" key="1">
    <citation type="submission" date="2021-01" db="EMBL/GenBank/DDBJ databases">
        <authorList>
            <person name="Zahm M."/>
            <person name="Roques C."/>
            <person name="Cabau C."/>
            <person name="Klopp C."/>
            <person name="Donnadieu C."/>
            <person name="Jouanno E."/>
            <person name="Lampietro C."/>
            <person name="Louis A."/>
            <person name="Herpin A."/>
            <person name="Echchiki A."/>
            <person name="Berthelot C."/>
            <person name="Parey E."/>
            <person name="Roest-Crollius H."/>
            <person name="Braasch I."/>
            <person name="Postlethwait J."/>
            <person name="Bobe J."/>
            <person name="Montfort J."/>
            <person name="Bouchez O."/>
            <person name="Begum T."/>
            <person name="Mejri S."/>
            <person name="Adams A."/>
            <person name="Chen W.-J."/>
            <person name="Guiguen Y."/>
        </authorList>
    </citation>
    <scope>NUCLEOTIDE SEQUENCE</scope>
    <source>
        <strain evidence="17">YG-15Mar2019-1</strain>
        <tissue evidence="17">Brain</tissue>
    </source>
</reference>
<evidence type="ECO:0000256" key="1">
    <source>
        <dbReference type="ARBA" id="ARBA00004651"/>
    </source>
</evidence>
<dbReference type="GO" id="GO:0005815">
    <property type="term" value="C:microtubule organizing center"/>
    <property type="evidence" value="ECO:0007669"/>
    <property type="project" value="InterPro"/>
</dbReference>
<dbReference type="Gene3D" id="1.20.960.40">
    <property type="match status" value="1"/>
</dbReference>
<keyword evidence="7 12" id="KW-0297">G-protein coupled receptor</keyword>
<dbReference type="CDD" id="cd00051">
    <property type="entry name" value="EFh"/>
    <property type="match status" value="1"/>
</dbReference>
<evidence type="ECO:0000256" key="12">
    <source>
        <dbReference type="RuleBase" id="RU000688"/>
    </source>
</evidence>
<evidence type="ECO:0000256" key="4">
    <source>
        <dbReference type="ARBA" id="ARBA00022723"/>
    </source>
</evidence>
<keyword evidence="3 12" id="KW-0812">Transmembrane</keyword>
<dbReference type="InterPro" id="IPR018993">
    <property type="entry name" value="FOP_dimerisation-dom_N"/>
</dbReference>
<dbReference type="InterPro" id="IPR002048">
    <property type="entry name" value="EF_hand_dom"/>
</dbReference>
<dbReference type="EMBL" id="JAFDVH010000018">
    <property type="protein sequence ID" value="KAG7460599.1"/>
    <property type="molecule type" value="Genomic_DNA"/>
</dbReference>
<dbReference type="PROSITE" id="PS50262">
    <property type="entry name" value="G_PROTEIN_RECEP_F1_2"/>
    <property type="match status" value="1"/>
</dbReference>
<protein>
    <submittedName>
        <fullName evidence="17">Uncharacterized protein</fullName>
    </submittedName>
</protein>
<dbReference type="AlphaFoldDB" id="A0A9D3PK20"/>
<keyword evidence="8 14" id="KW-0472">Membrane</keyword>
<evidence type="ECO:0000256" key="5">
    <source>
        <dbReference type="ARBA" id="ARBA00022837"/>
    </source>
</evidence>
<feature type="domain" description="EF-hand" evidence="15">
    <location>
        <begin position="194"/>
        <end position="229"/>
    </location>
</feature>
<comment type="subcellular location">
    <subcellularLocation>
        <location evidence="1">Cell membrane</location>
        <topology evidence="1">Multi-pass membrane protein</topology>
    </subcellularLocation>
</comment>
<dbReference type="SUPFAM" id="SSF47473">
    <property type="entry name" value="EF-hand"/>
    <property type="match status" value="1"/>
</dbReference>
<dbReference type="GO" id="GO:0019722">
    <property type="term" value="P:calcium-mediated signaling"/>
    <property type="evidence" value="ECO:0007669"/>
    <property type="project" value="TreeGrafter"/>
</dbReference>
<accession>A0A9D3PK20</accession>
<feature type="compositionally biased region" description="Acidic residues" evidence="13">
    <location>
        <begin position="361"/>
        <end position="370"/>
    </location>
</feature>
<comment type="similarity">
    <text evidence="12">Belongs to the G-protein coupled receptor 1 family.</text>
</comment>
<dbReference type="PROSITE" id="PS00018">
    <property type="entry name" value="EF_HAND_1"/>
    <property type="match status" value="1"/>
</dbReference>
<feature type="transmembrane region" description="Helical" evidence="14">
    <location>
        <begin position="839"/>
        <end position="857"/>
    </location>
</feature>
<feature type="region of interest" description="Disordered" evidence="13">
    <location>
        <begin position="277"/>
        <end position="327"/>
    </location>
</feature>
<feature type="transmembrane region" description="Helical" evidence="14">
    <location>
        <begin position="616"/>
        <end position="640"/>
    </location>
</feature>
<feature type="domain" description="EF-hand" evidence="15">
    <location>
        <begin position="154"/>
        <end position="189"/>
    </location>
</feature>
<dbReference type="InterPro" id="IPR011992">
    <property type="entry name" value="EF-hand-dom_pair"/>
</dbReference>
<evidence type="ECO:0000256" key="11">
    <source>
        <dbReference type="ARBA" id="ARBA00023224"/>
    </source>
</evidence>
<dbReference type="InterPro" id="IPR018247">
    <property type="entry name" value="EF_Hand_1_Ca_BS"/>
</dbReference>
<evidence type="ECO:0000256" key="14">
    <source>
        <dbReference type="SAM" id="Phobius"/>
    </source>
</evidence>
<keyword evidence="5" id="KW-0106">Calcium</keyword>
<dbReference type="PROSITE" id="PS00237">
    <property type="entry name" value="G_PROTEIN_RECEP_F1_1"/>
    <property type="match status" value="1"/>
</dbReference>
<feature type="transmembrane region" description="Helical" evidence="14">
    <location>
        <begin position="649"/>
        <end position="670"/>
    </location>
</feature>
<keyword evidence="18" id="KW-1185">Reference proteome</keyword>
<dbReference type="Gene3D" id="1.10.238.10">
    <property type="entry name" value="EF-hand"/>
    <property type="match status" value="1"/>
</dbReference>
<evidence type="ECO:0000259" key="16">
    <source>
        <dbReference type="PROSITE" id="PS50262"/>
    </source>
</evidence>
<feature type="region of interest" description="Disordered" evidence="13">
    <location>
        <begin position="439"/>
        <end position="494"/>
    </location>
</feature>
<evidence type="ECO:0000256" key="9">
    <source>
        <dbReference type="ARBA" id="ARBA00023170"/>
    </source>
</evidence>
<proteinExistence type="inferred from homology"/>
<evidence type="ECO:0000256" key="13">
    <source>
        <dbReference type="SAM" id="MobiDB-lite"/>
    </source>
</evidence>